<dbReference type="EMBL" id="BA000012">
    <property type="protein sequence ID" value="BAB52832.1"/>
    <property type="molecule type" value="Genomic_DNA"/>
</dbReference>
<dbReference type="InterPro" id="IPR015943">
    <property type="entry name" value="WD40/YVTN_repeat-like_dom_sf"/>
</dbReference>
<protein>
    <submittedName>
        <fullName evidence="1">Mlr6565 protein</fullName>
    </submittedName>
</protein>
<accession>Q988W5</accession>
<dbReference type="InterPro" id="IPR006521">
    <property type="entry name" value="Tail_protein_I"/>
</dbReference>
<dbReference type="KEGG" id="mlo:mlr6565"/>
<proteinExistence type="predicted"/>
<dbReference type="Pfam" id="PF09684">
    <property type="entry name" value="Tail_P2_I"/>
    <property type="match status" value="1"/>
</dbReference>
<organism evidence="1 2">
    <name type="scientific">Mesorhizobium japonicum (strain LMG 29417 / CECT 9101 / MAFF 303099)</name>
    <name type="common">Mesorhizobium loti (strain MAFF 303099)</name>
    <dbReference type="NCBI Taxonomy" id="266835"/>
    <lineage>
        <taxon>Bacteria</taxon>
        <taxon>Pseudomonadati</taxon>
        <taxon>Pseudomonadota</taxon>
        <taxon>Alphaproteobacteria</taxon>
        <taxon>Hyphomicrobiales</taxon>
        <taxon>Phyllobacteriaceae</taxon>
        <taxon>Mesorhizobium</taxon>
    </lineage>
</organism>
<dbReference type="eggNOG" id="COG4385">
    <property type="taxonomic scope" value="Bacteria"/>
</dbReference>
<evidence type="ECO:0000313" key="2">
    <source>
        <dbReference type="Proteomes" id="UP000000552"/>
    </source>
</evidence>
<evidence type="ECO:0000313" key="1">
    <source>
        <dbReference type="EMBL" id="BAB52832.1"/>
    </source>
</evidence>
<dbReference type="PATRIC" id="fig|266835.9.peg.5210"/>
<dbReference type="SUPFAM" id="SSF63829">
    <property type="entry name" value="Calcium-dependent phosphotriesterase"/>
    <property type="match status" value="1"/>
</dbReference>
<dbReference type="AlphaFoldDB" id="Q988W5"/>
<reference evidence="1 2" key="1">
    <citation type="journal article" date="2000" name="DNA Res.">
        <title>Complete genome structure of the nitrogen-fixing symbiotic bacterium Mesorhizobium loti.</title>
        <authorList>
            <person name="Kaneko T."/>
            <person name="Nakamura Y."/>
            <person name="Sato S."/>
            <person name="Asamizu E."/>
            <person name="Kato T."/>
            <person name="Sasamoto S."/>
            <person name="Watanabe A."/>
            <person name="Idesawa K."/>
            <person name="Ishikawa A."/>
            <person name="Kawashima K."/>
            <person name="Kimura T."/>
            <person name="Kishida Y."/>
            <person name="Kiyokawa C."/>
            <person name="Kohara M."/>
            <person name="Matsumoto M."/>
            <person name="Matsuno A."/>
            <person name="Mochizuki Y."/>
            <person name="Nakayama S."/>
            <person name="Nakazaki N."/>
            <person name="Shimpo S."/>
            <person name="Sugimoto M."/>
            <person name="Takeuchi C."/>
            <person name="Yamada M."/>
            <person name="Tabata S."/>
        </authorList>
    </citation>
    <scope>NUCLEOTIDE SEQUENCE [LARGE SCALE GENOMIC DNA]</scope>
    <source>
        <strain evidence="2">LMG 29417 / CECT 9101 / MAFF 303099</strain>
    </source>
</reference>
<sequence length="700" mass="75279">MSKNLPLAYRFATEAQWQCCLFVGVDRTTAPRIGLRPYSPYQPSILFSSPGAHAPAITHAGEVVWRDNEGRLQRLAYGDSRPREVAAPAEIAHAGRLVPTSTALWAAGDGLAAFDIDSLTRLFVVDLGSRPIIDIAGDGREGIFVLVTGDCPREILHIDCTGRLTGQFQLGGAGDATAFTYLARSERFVVLASDNAKLFWFDVGESAAVFSLPIAAARPCLRVRALGSDGRSRLFLAGTDGSAFGGHHNLIMLDGDGNLSGSVEIAQSPTGVTAAAAQVYVATDGGMMRLDQAVTIPRSSVEVRSATMTPMLTLPATSAEQPWTRIETSVALPEGCTLEISYVSAKDPTIANEAQRQPIDDSLPQSRRIERMRELLGPWRKFAFHGAGAGTVTLTAPLIDVRDPFLWVQLELIMSPGAGIPALSEFSVFYSGQTLIDNLPAIYRRSEEGSGDFLRSFVGVLEATTQTLDSSIFALGSRIHPDTSPGEWLDFVARWLGIPWDDALSPEQKQRIVKRAADIIAGYGTRAGLEVLLECLLPEKPRRFRVTDMTVDFGVAMLGGDSCAGSRLPAILAGLPRTATELGNKAILGCARLPCPDVPNGAMHHIGRIRIDIGATAEESAAWQPWFGELINSMLPVATRAHLRWVSPLAFSRTFTLDGEYTLDAEPLAHLGTDAVAGATRLAGRRSGMLSRHGANQTIR</sequence>
<dbReference type="Gene3D" id="2.130.10.10">
    <property type="entry name" value="YVTN repeat-like/Quinoprotein amine dehydrogenase"/>
    <property type="match status" value="1"/>
</dbReference>
<name>Q988W5_RHILO</name>
<dbReference type="Proteomes" id="UP000000552">
    <property type="component" value="Chromosome"/>
</dbReference>
<gene>
    <name evidence="1" type="ordered locus">mlr6565</name>
</gene>
<dbReference type="NCBIfam" id="TIGR02242">
    <property type="entry name" value="tail_TIGR02242"/>
    <property type="match status" value="1"/>
</dbReference>
<dbReference type="HOGENOM" id="CLU_393741_0_0_5"/>
<dbReference type="RefSeq" id="WP_010914145.1">
    <property type="nucleotide sequence ID" value="NC_002678.2"/>
</dbReference>
<dbReference type="InterPro" id="IPR011748">
    <property type="entry name" value="Unchr_phage_tail-like"/>
</dbReference>